<dbReference type="GO" id="GO:0030165">
    <property type="term" value="F:PDZ domain binding"/>
    <property type="evidence" value="ECO:0007669"/>
    <property type="project" value="TreeGrafter"/>
</dbReference>
<feature type="non-terminal residue" evidence="9">
    <location>
        <position position="1"/>
    </location>
</feature>
<evidence type="ECO:0000256" key="7">
    <source>
        <dbReference type="ARBA" id="ARBA00023187"/>
    </source>
</evidence>
<comment type="subcellular location">
    <subcellularLocation>
        <location evidence="1">Cytoplasm</location>
    </subcellularLocation>
</comment>
<name>A0AAU9XWK7_9CNID</name>
<keyword evidence="6" id="KW-0747">Spliceosome</keyword>
<evidence type="ECO:0000313" key="10">
    <source>
        <dbReference type="Proteomes" id="UP001159428"/>
    </source>
</evidence>
<evidence type="ECO:0000256" key="4">
    <source>
        <dbReference type="ARBA" id="ARBA00022490"/>
    </source>
</evidence>
<dbReference type="GO" id="GO:0031122">
    <property type="term" value="P:cytoplasmic microtubule organization"/>
    <property type="evidence" value="ECO:0007669"/>
    <property type="project" value="TreeGrafter"/>
</dbReference>
<keyword evidence="10" id="KW-1185">Reference proteome</keyword>
<dbReference type="PANTHER" id="PTHR11805:SF1">
    <property type="entry name" value="CYSTEINE-RICH PDZ-BINDING PROTEIN"/>
    <property type="match status" value="1"/>
</dbReference>
<evidence type="ECO:0000256" key="3">
    <source>
        <dbReference type="ARBA" id="ARBA00018615"/>
    </source>
</evidence>
<evidence type="ECO:0000256" key="5">
    <source>
        <dbReference type="ARBA" id="ARBA00022664"/>
    </source>
</evidence>
<sequence length="73" mass="8358">LEGGGRKVNENKLLTQKKNRFNPYTTFNKCRICKQTVHQAHSHYCQSCAYKKGICAMCGKQVLDTSNYRQTSV</sequence>
<dbReference type="GO" id="GO:0008017">
    <property type="term" value="F:microtubule binding"/>
    <property type="evidence" value="ECO:0007669"/>
    <property type="project" value="TreeGrafter"/>
</dbReference>
<reference evidence="9 10" key="1">
    <citation type="submission" date="2022-05" db="EMBL/GenBank/DDBJ databases">
        <authorList>
            <consortium name="Genoscope - CEA"/>
            <person name="William W."/>
        </authorList>
    </citation>
    <scope>NUCLEOTIDE SEQUENCE [LARGE SCALE GENOMIC DNA]</scope>
</reference>
<proteinExistence type="inferred from homology"/>
<dbReference type="InterPro" id="IPR019367">
    <property type="entry name" value="PDZ-binding_CRIPT"/>
</dbReference>
<dbReference type="GO" id="GO:0005737">
    <property type="term" value="C:cytoplasm"/>
    <property type="evidence" value="ECO:0007669"/>
    <property type="project" value="UniProtKB-SubCell"/>
</dbReference>
<evidence type="ECO:0000256" key="2">
    <source>
        <dbReference type="ARBA" id="ARBA00009021"/>
    </source>
</evidence>
<dbReference type="GO" id="GO:0006397">
    <property type="term" value="P:mRNA processing"/>
    <property type="evidence" value="ECO:0007669"/>
    <property type="project" value="UniProtKB-KW"/>
</dbReference>
<dbReference type="Pfam" id="PF10235">
    <property type="entry name" value="Cript"/>
    <property type="match status" value="1"/>
</dbReference>
<dbReference type="GO" id="GO:0030425">
    <property type="term" value="C:dendrite"/>
    <property type="evidence" value="ECO:0007669"/>
    <property type="project" value="TreeGrafter"/>
</dbReference>
<evidence type="ECO:0000256" key="8">
    <source>
        <dbReference type="ARBA" id="ARBA00032518"/>
    </source>
</evidence>
<evidence type="ECO:0000313" key="9">
    <source>
        <dbReference type="EMBL" id="CAH3159970.1"/>
    </source>
</evidence>
<gene>
    <name evidence="9" type="ORF">PMEA_00032219</name>
</gene>
<comment type="similarity">
    <text evidence="2">Belongs to the CRIPT family.</text>
</comment>
<keyword evidence="7" id="KW-0508">mRNA splicing</keyword>
<keyword evidence="4" id="KW-0963">Cytoplasm</keyword>
<dbReference type="GO" id="GO:0005681">
    <property type="term" value="C:spliceosomal complex"/>
    <property type="evidence" value="ECO:0007669"/>
    <property type="project" value="UniProtKB-KW"/>
</dbReference>
<organism evidence="9 10">
    <name type="scientific">Pocillopora meandrina</name>
    <dbReference type="NCBI Taxonomy" id="46732"/>
    <lineage>
        <taxon>Eukaryota</taxon>
        <taxon>Metazoa</taxon>
        <taxon>Cnidaria</taxon>
        <taxon>Anthozoa</taxon>
        <taxon>Hexacorallia</taxon>
        <taxon>Scleractinia</taxon>
        <taxon>Astrocoeniina</taxon>
        <taxon>Pocilloporidae</taxon>
        <taxon>Pocillopora</taxon>
    </lineage>
</organism>
<dbReference type="GO" id="GO:0008380">
    <property type="term" value="P:RNA splicing"/>
    <property type="evidence" value="ECO:0007669"/>
    <property type="project" value="UniProtKB-KW"/>
</dbReference>
<accession>A0AAU9XWK7</accession>
<keyword evidence="5" id="KW-0507">mRNA processing</keyword>
<dbReference type="Proteomes" id="UP001159428">
    <property type="component" value="Unassembled WGS sequence"/>
</dbReference>
<evidence type="ECO:0000256" key="1">
    <source>
        <dbReference type="ARBA" id="ARBA00004496"/>
    </source>
</evidence>
<protein>
    <recommendedName>
        <fullName evidence="3">Cysteine-rich PDZ-binding protein</fullName>
    </recommendedName>
    <alternativeName>
        <fullName evidence="8">Cysteine-rich interactor of PDZ three</fullName>
    </alternativeName>
</protein>
<evidence type="ECO:0000256" key="6">
    <source>
        <dbReference type="ARBA" id="ARBA00022728"/>
    </source>
</evidence>
<dbReference type="AlphaFoldDB" id="A0AAU9XWK7"/>
<dbReference type="EMBL" id="CALNXJ010000073">
    <property type="protein sequence ID" value="CAH3159970.1"/>
    <property type="molecule type" value="Genomic_DNA"/>
</dbReference>
<comment type="caution">
    <text evidence="9">The sequence shown here is derived from an EMBL/GenBank/DDBJ whole genome shotgun (WGS) entry which is preliminary data.</text>
</comment>
<dbReference type="PANTHER" id="PTHR11805">
    <property type="entry name" value="CYSTEINE-RICH PDZ-BINDING PROTEIN"/>
    <property type="match status" value="1"/>
</dbReference>